<sequence>MQILNIQKDTSNVITLIAAYHDVYTFWNTGLDALINKEEIIELLQLWKKR</sequence>
<protein>
    <submittedName>
        <fullName evidence="1">Uncharacterized protein</fullName>
    </submittedName>
</protein>
<evidence type="ECO:0000313" key="1">
    <source>
        <dbReference type="EMBL" id="OAF68967.1"/>
    </source>
</evidence>
<accession>A0A177B3V4</accession>
<dbReference type="EMBL" id="LWCA01000356">
    <property type="protein sequence ID" value="OAF68967.1"/>
    <property type="molecule type" value="Genomic_DNA"/>
</dbReference>
<evidence type="ECO:0000313" key="2">
    <source>
        <dbReference type="Proteomes" id="UP000078046"/>
    </source>
</evidence>
<gene>
    <name evidence="1" type="ORF">A3Q56_03268</name>
</gene>
<dbReference type="Proteomes" id="UP000078046">
    <property type="component" value="Unassembled WGS sequence"/>
</dbReference>
<comment type="caution">
    <text evidence="1">The sequence shown here is derived from an EMBL/GenBank/DDBJ whole genome shotgun (WGS) entry which is preliminary data.</text>
</comment>
<proteinExistence type="predicted"/>
<keyword evidence="2" id="KW-1185">Reference proteome</keyword>
<dbReference type="AlphaFoldDB" id="A0A177B3V4"/>
<organism evidence="1 2">
    <name type="scientific">Intoshia linei</name>
    <dbReference type="NCBI Taxonomy" id="1819745"/>
    <lineage>
        <taxon>Eukaryota</taxon>
        <taxon>Metazoa</taxon>
        <taxon>Spiralia</taxon>
        <taxon>Lophotrochozoa</taxon>
        <taxon>Mesozoa</taxon>
        <taxon>Orthonectida</taxon>
        <taxon>Rhopaluridae</taxon>
        <taxon>Intoshia</taxon>
    </lineage>
</organism>
<name>A0A177B3V4_9BILA</name>
<reference evidence="1 2" key="1">
    <citation type="submission" date="2016-04" db="EMBL/GenBank/DDBJ databases">
        <title>The genome of Intoshia linei affirms orthonectids as highly simplified spiralians.</title>
        <authorList>
            <person name="Mikhailov K.V."/>
            <person name="Slusarev G.S."/>
            <person name="Nikitin M.A."/>
            <person name="Logacheva M.D."/>
            <person name="Penin A."/>
            <person name="Aleoshin V."/>
            <person name="Panchin Y.V."/>
        </authorList>
    </citation>
    <scope>NUCLEOTIDE SEQUENCE [LARGE SCALE GENOMIC DNA]</scope>
    <source>
        <strain evidence="1">Intl2013</strain>
        <tissue evidence="1">Whole animal</tissue>
    </source>
</reference>